<evidence type="ECO:0000256" key="2">
    <source>
        <dbReference type="SAM" id="MobiDB-lite"/>
    </source>
</evidence>
<dbReference type="Proteomes" id="UP001454036">
    <property type="component" value="Unassembled WGS sequence"/>
</dbReference>
<evidence type="ECO:0000256" key="1">
    <source>
        <dbReference type="SAM" id="Coils"/>
    </source>
</evidence>
<organism evidence="3 4">
    <name type="scientific">Lithospermum erythrorhizon</name>
    <name type="common">Purple gromwell</name>
    <name type="synonym">Lithospermum officinale var. erythrorhizon</name>
    <dbReference type="NCBI Taxonomy" id="34254"/>
    <lineage>
        <taxon>Eukaryota</taxon>
        <taxon>Viridiplantae</taxon>
        <taxon>Streptophyta</taxon>
        <taxon>Embryophyta</taxon>
        <taxon>Tracheophyta</taxon>
        <taxon>Spermatophyta</taxon>
        <taxon>Magnoliopsida</taxon>
        <taxon>eudicotyledons</taxon>
        <taxon>Gunneridae</taxon>
        <taxon>Pentapetalae</taxon>
        <taxon>asterids</taxon>
        <taxon>lamiids</taxon>
        <taxon>Boraginales</taxon>
        <taxon>Boraginaceae</taxon>
        <taxon>Boraginoideae</taxon>
        <taxon>Lithospermeae</taxon>
        <taxon>Lithospermum</taxon>
    </lineage>
</organism>
<reference evidence="3 4" key="1">
    <citation type="submission" date="2024-01" db="EMBL/GenBank/DDBJ databases">
        <title>The complete chloroplast genome sequence of Lithospermum erythrorhizon: insights into the phylogenetic relationship among Boraginaceae species and the maternal lineages of purple gromwells.</title>
        <authorList>
            <person name="Okada T."/>
            <person name="Watanabe K."/>
        </authorList>
    </citation>
    <scope>NUCLEOTIDE SEQUENCE [LARGE SCALE GENOMIC DNA]</scope>
</reference>
<dbReference type="AlphaFoldDB" id="A0AAV3PEA7"/>
<dbReference type="PANTHER" id="PTHR37371">
    <property type="entry name" value="OS08G0180400 PROTEIN"/>
    <property type="match status" value="1"/>
</dbReference>
<feature type="coiled-coil region" evidence="1">
    <location>
        <begin position="110"/>
        <end position="144"/>
    </location>
</feature>
<proteinExistence type="predicted"/>
<feature type="compositionally biased region" description="Basic and acidic residues" evidence="2">
    <location>
        <begin position="41"/>
        <end position="68"/>
    </location>
</feature>
<protein>
    <submittedName>
        <fullName evidence="3">Uncharacterized protein</fullName>
    </submittedName>
</protein>
<gene>
    <name evidence="3" type="ORF">LIER_09018</name>
</gene>
<name>A0AAV3PEA7_LITER</name>
<feature type="compositionally biased region" description="Basic residues" evidence="2">
    <location>
        <begin position="1"/>
        <end position="10"/>
    </location>
</feature>
<evidence type="ECO:0000313" key="3">
    <source>
        <dbReference type="EMBL" id="GAA0149980.1"/>
    </source>
</evidence>
<keyword evidence="4" id="KW-1185">Reference proteome</keyword>
<comment type="caution">
    <text evidence="3">The sequence shown here is derived from an EMBL/GenBank/DDBJ whole genome shotgun (WGS) entry which is preliminary data.</text>
</comment>
<keyword evidence="1" id="KW-0175">Coiled coil</keyword>
<feature type="compositionally biased region" description="Pro residues" evidence="2">
    <location>
        <begin position="18"/>
        <end position="27"/>
    </location>
</feature>
<accession>A0AAV3PEA7</accession>
<evidence type="ECO:0000313" key="4">
    <source>
        <dbReference type="Proteomes" id="UP001454036"/>
    </source>
</evidence>
<dbReference type="EMBL" id="BAABME010001506">
    <property type="protein sequence ID" value="GAA0149980.1"/>
    <property type="molecule type" value="Genomic_DNA"/>
</dbReference>
<feature type="region of interest" description="Disordered" evidence="2">
    <location>
        <begin position="1"/>
        <end position="79"/>
    </location>
</feature>
<sequence>MPRKSTRKKSTPNLLTTPPEPPPPPPSFEFDFSKFISTPNESKKSNKEKEKTNVAKRDKSSPGDETGKKMSNISELKDMASSKMEFVKRHLDRSHTEILKEFEASESRLHKRLKLQTQGCQQLMDEAEKEYKKMSDRIGEGREAMKDSYSEFITELQASSSRVFKASLPELSQSFGKAIDSLKSHYGIV</sequence>
<dbReference type="PANTHER" id="PTHR37371:SF1">
    <property type="entry name" value="KINESIN-LIKE PROTEIN"/>
    <property type="match status" value="1"/>
</dbReference>